<dbReference type="InterPro" id="IPR050563">
    <property type="entry name" value="4-hydroxybenzoyl-CoA_TE"/>
</dbReference>
<dbReference type="SUPFAM" id="SSF54637">
    <property type="entry name" value="Thioesterase/thiol ester dehydrase-isomerase"/>
    <property type="match status" value="1"/>
</dbReference>
<gene>
    <name evidence="1" type="ORF">GCM10009410_32610</name>
</gene>
<protein>
    <submittedName>
        <fullName evidence="1">Thioesterase</fullName>
    </submittedName>
</protein>
<proteinExistence type="predicted"/>
<dbReference type="Gene3D" id="3.10.129.10">
    <property type="entry name" value="Hotdog Thioesterase"/>
    <property type="match status" value="1"/>
</dbReference>
<dbReference type="RefSeq" id="WP_188958106.1">
    <property type="nucleotide sequence ID" value="NZ_BMQW01000010.1"/>
</dbReference>
<dbReference type="InterPro" id="IPR029069">
    <property type="entry name" value="HotDog_dom_sf"/>
</dbReference>
<evidence type="ECO:0000313" key="1">
    <source>
        <dbReference type="EMBL" id="GGP96157.1"/>
    </source>
</evidence>
<accession>A0ABQ2QTT8</accession>
<dbReference type="CDD" id="cd00586">
    <property type="entry name" value="4HBT"/>
    <property type="match status" value="1"/>
</dbReference>
<comment type="caution">
    <text evidence="1">The sequence shown here is derived from an EMBL/GenBank/DDBJ whole genome shotgun (WGS) entry which is preliminary data.</text>
</comment>
<keyword evidence="2" id="KW-1185">Reference proteome</keyword>
<sequence>MEDFLAKHSISTKIQVAWGEMDALQHVNNSVYFKYFETARLDFFHQINLLADLKTTGVGPVLSETNARFKRPLTFPDSIIVGIKISDITEDRFVMHYTVFSQAQQSVTTQGWAKVVMFNFKTGQKAKLTPELLAALSKHQ</sequence>
<evidence type="ECO:0000313" key="2">
    <source>
        <dbReference type="Proteomes" id="UP000654004"/>
    </source>
</evidence>
<dbReference type="Proteomes" id="UP000654004">
    <property type="component" value="Unassembled WGS sequence"/>
</dbReference>
<dbReference type="PANTHER" id="PTHR31793">
    <property type="entry name" value="4-HYDROXYBENZOYL-COA THIOESTERASE FAMILY MEMBER"/>
    <property type="match status" value="1"/>
</dbReference>
<dbReference type="Pfam" id="PF13279">
    <property type="entry name" value="4HBT_2"/>
    <property type="match status" value="1"/>
</dbReference>
<name>A0ABQ2QTT8_9GAMM</name>
<dbReference type="PANTHER" id="PTHR31793:SF40">
    <property type="entry name" value="ACYL-COA THIOESTER HYDROLASE, YBGC_YBAW FAMILY"/>
    <property type="match status" value="1"/>
</dbReference>
<reference evidence="2" key="1">
    <citation type="journal article" date="2019" name="Int. J. Syst. Evol. Microbiol.">
        <title>The Global Catalogue of Microorganisms (GCM) 10K type strain sequencing project: providing services to taxonomists for standard genome sequencing and annotation.</title>
        <authorList>
            <consortium name="The Broad Institute Genomics Platform"/>
            <consortium name="The Broad Institute Genome Sequencing Center for Infectious Disease"/>
            <person name="Wu L."/>
            <person name="Ma J."/>
        </authorList>
    </citation>
    <scope>NUCLEOTIDE SEQUENCE [LARGE SCALE GENOMIC DNA]</scope>
    <source>
        <strain evidence="2">JCM 32305</strain>
    </source>
</reference>
<organism evidence="1 2">
    <name type="scientific">Shewanella ulleungensis</name>
    <dbReference type="NCBI Taxonomy" id="2282699"/>
    <lineage>
        <taxon>Bacteria</taxon>
        <taxon>Pseudomonadati</taxon>
        <taxon>Pseudomonadota</taxon>
        <taxon>Gammaproteobacteria</taxon>
        <taxon>Alteromonadales</taxon>
        <taxon>Shewanellaceae</taxon>
        <taxon>Shewanella</taxon>
    </lineage>
</organism>
<dbReference type="EMBL" id="BMQW01000010">
    <property type="protein sequence ID" value="GGP96157.1"/>
    <property type="molecule type" value="Genomic_DNA"/>
</dbReference>